<keyword evidence="3" id="KW-1185">Reference proteome</keyword>
<evidence type="ECO:0000256" key="1">
    <source>
        <dbReference type="SAM" id="MobiDB-lite"/>
    </source>
</evidence>
<name>A0A834I6S6_RHYFE</name>
<comment type="caution">
    <text evidence="2">The sequence shown here is derived from an EMBL/GenBank/DDBJ whole genome shotgun (WGS) entry which is preliminary data.</text>
</comment>
<evidence type="ECO:0000313" key="2">
    <source>
        <dbReference type="EMBL" id="KAF7275540.1"/>
    </source>
</evidence>
<feature type="compositionally biased region" description="Polar residues" evidence="1">
    <location>
        <begin position="63"/>
        <end position="73"/>
    </location>
</feature>
<gene>
    <name evidence="2" type="ORF">GWI33_011616</name>
</gene>
<dbReference type="AlphaFoldDB" id="A0A834I6S6"/>
<dbReference type="Proteomes" id="UP000625711">
    <property type="component" value="Unassembled WGS sequence"/>
</dbReference>
<protein>
    <submittedName>
        <fullName evidence="2">Uncharacterized protein</fullName>
    </submittedName>
</protein>
<dbReference type="EMBL" id="JAACXV010009988">
    <property type="protein sequence ID" value="KAF7275540.1"/>
    <property type="molecule type" value="Genomic_DNA"/>
</dbReference>
<proteinExistence type="predicted"/>
<organism evidence="2 3">
    <name type="scientific">Rhynchophorus ferrugineus</name>
    <name type="common">Red palm weevil</name>
    <name type="synonym">Curculio ferrugineus</name>
    <dbReference type="NCBI Taxonomy" id="354439"/>
    <lineage>
        <taxon>Eukaryota</taxon>
        <taxon>Metazoa</taxon>
        <taxon>Ecdysozoa</taxon>
        <taxon>Arthropoda</taxon>
        <taxon>Hexapoda</taxon>
        <taxon>Insecta</taxon>
        <taxon>Pterygota</taxon>
        <taxon>Neoptera</taxon>
        <taxon>Endopterygota</taxon>
        <taxon>Coleoptera</taxon>
        <taxon>Polyphaga</taxon>
        <taxon>Cucujiformia</taxon>
        <taxon>Curculionidae</taxon>
        <taxon>Dryophthorinae</taxon>
        <taxon>Rhynchophorus</taxon>
    </lineage>
</organism>
<accession>A0A834I6S6</accession>
<feature type="compositionally biased region" description="Basic and acidic residues" evidence="1">
    <location>
        <begin position="94"/>
        <end position="105"/>
    </location>
</feature>
<feature type="compositionally biased region" description="Low complexity" evidence="1">
    <location>
        <begin position="83"/>
        <end position="93"/>
    </location>
</feature>
<feature type="compositionally biased region" description="Low complexity" evidence="1">
    <location>
        <begin position="41"/>
        <end position="50"/>
    </location>
</feature>
<sequence>MLFCERAKSFYTCTTSFTARTGYAPRGTRPSRRSPSPPSPLRVSRAPSPRQKVGITTPRASGRSKNSAWQQRPKQVRGGPSEGGVAVETAGEGYARKEREKGTGS</sequence>
<feature type="region of interest" description="Disordered" evidence="1">
    <location>
        <begin position="18"/>
        <end position="105"/>
    </location>
</feature>
<reference evidence="2" key="1">
    <citation type="submission" date="2020-08" db="EMBL/GenBank/DDBJ databases">
        <title>Genome sequencing and assembly of the red palm weevil Rhynchophorus ferrugineus.</title>
        <authorList>
            <person name="Dias G.B."/>
            <person name="Bergman C.M."/>
            <person name="Manee M."/>
        </authorList>
    </citation>
    <scope>NUCLEOTIDE SEQUENCE</scope>
    <source>
        <strain evidence="2">AA-2017</strain>
        <tissue evidence="2">Whole larva</tissue>
    </source>
</reference>
<evidence type="ECO:0000313" key="3">
    <source>
        <dbReference type="Proteomes" id="UP000625711"/>
    </source>
</evidence>